<feature type="domain" description="OmpR/PhoB-type" evidence="7">
    <location>
        <begin position="1"/>
        <end position="93"/>
    </location>
</feature>
<evidence type="ECO:0000256" key="6">
    <source>
        <dbReference type="PROSITE-ProRule" id="PRU01091"/>
    </source>
</evidence>
<dbReference type="Pfam" id="PF00486">
    <property type="entry name" value="Trans_reg_C"/>
    <property type="match status" value="1"/>
</dbReference>
<dbReference type="Gene3D" id="1.10.10.10">
    <property type="entry name" value="Winged helix-like DNA-binding domain superfamily/Winged helix DNA-binding domain"/>
    <property type="match status" value="1"/>
</dbReference>
<sequence length="254" mass="28040">MRFRLLGPLEVTDLAGGWRPVTGPRQRALLATLLLNANTPVCVDRLAETVWDGAPPAGYAQTLRSHVMRLRRSLPAQDGACLRAQPPGYVLGLDEGALDGHRFEALCRAAADRFHAGAWSAVAETAERALTLWRATPLLDVPSQVLRESVVPRWECLRLQVLEFRFDAELRLGHHQMVVPQLRDLVAAHPLHERFHAQLMVALSRTGRRVEALSVYRSARRTLIDELGVEPGQEMASLHQAILSGADPGVDRAA</sequence>
<feature type="DNA-binding region" description="OmpR/PhoB-type" evidence="6">
    <location>
        <begin position="1"/>
        <end position="93"/>
    </location>
</feature>
<protein>
    <submittedName>
        <fullName evidence="8">BTAD domain-containing putative transcriptional regulator</fullName>
    </submittedName>
</protein>
<dbReference type="InterPro" id="IPR011990">
    <property type="entry name" value="TPR-like_helical_dom_sf"/>
</dbReference>
<evidence type="ECO:0000256" key="4">
    <source>
        <dbReference type="ARBA" id="ARBA00023125"/>
    </source>
</evidence>
<dbReference type="SMART" id="SM01043">
    <property type="entry name" value="BTAD"/>
    <property type="match status" value="1"/>
</dbReference>
<evidence type="ECO:0000256" key="2">
    <source>
        <dbReference type="ARBA" id="ARBA00023012"/>
    </source>
</evidence>
<dbReference type="InterPro" id="IPR036388">
    <property type="entry name" value="WH-like_DNA-bd_sf"/>
</dbReference>
<dbReference type="Gene3D" id="1.25.40.10">
    <property type="entry name" value="Tetratricopeptide repeat domain"/>
    <property type="match status" value="1"/>
</dbReference>
<dbReference type="SUPFAM" id="SSF46894">
    <property type="entry name" value="C-terminal effector domain of the bipartite response regulators"/>
    <property type="match status" value="1"/>
</dbReference>
<evidence type="ECO:0000313" key="9">
    <source>
        <dbReference type="Proteomes" id="UP001596174"/>
    </source>
</evidence>
<evidence type="ECO:0000256" key="5">
    <source>
        <dbReference type="ARBA" id="ARBA00023163"/>
    </source>
</evidence>
<evidence type="ECO:0000313" key="8">
    <source>
        <dbReference type="EMBL" id="MFC5908765.1"/>
    </source>
</evidence>
<dbReference type="PANTHER" id="PTHR35807:SF1">
    <property type="entry name" value="TRANSCRIPTIONAL REGULATOR REDD"/>
    <property type="match status" value="1"/>
</dbReference>
<dbReference type="SMART" id="SM00862">
    <property type="entry name" value="Trans_reg_C"/>
    <property type="match status" value="1"/>
</dbReference>
<keyword evidence="2" id="KW-0902">Two-component regulatory system</keyword>
<evidence type="ECO:0000256" key="3">
    <source>
        <dbReference type="ARBA" id="ARBA00023015"/>
    </source>
</evidence>
<dbReference type="PROSITE" id="PS51755">
    <property type="entry name" value="OMPR_PHOB"/>
    <property type="match status" value="1"/>
</dbReference>
<keyword evidence="3" id="KW-0805">Transcription regulation</keyword>
<dbReference type="EMBL" id="JBHSQJ010000064">
    <property type="protein sequence ID" value="MFC5908765.1"/>
    <property type="molecule type" value="Genomic_DNA"/>
</dbReference>
<dbReference type="InterPro" id="IPR001867">
    <property type="entry name" value="OmpR/PhoB-type_DNA-bd"/>
</dbReference>
<name>A0ABW1G1X7_9ACTN</name>
<evidence type="ECO:0000259" key="7">
    <source>
        <dbReference type="PROSITE" id="PS51755"/>
    </source>
</evidence>
<dbReference type="InterPro" id="IPR016032">
    <property type="entry name" value="Sig_transdc_resp-reg_C-effctor"/>
</dbReference>
<proteinExistence type="inferred from homology"/>
<dbReference type="Pfam" id="PF03704">
    <property type="entry name" value="BTAD"/>
    <property type="match status" value="1"/>
</dbReference>
<reference evidence="9" key="1">
    <citation type="journal article" date="2019" name="Int. J. Syst. Evol. Microbiol.">
        <title>The Global Catalogue of Microorganisms (GCM) 10K type strain sequencing project: providing services to taxonomists for standard genome sequencing and annotation.</title>
        <authorList>
            <consortium name="The Broad Institute Genomics Platform"/>
            <consortium name="The Broad Institute Genome Sequencing Center for Infectious Disease"/>
            <person name="Wu L."/>
            <person name="Ma J."/>
        </authorList>
    </citation>
    <scope>NUCLEOTIDE SEQUENCE [LARGE SCALE GENOMIC DNA]</scope>
    <source>
        <strain evidence="9">JCM 4816</strain>
    </source>
</reference>
<gene>
    <name evidence="8" type="ORF">ACFP3V_16275</name>
</gene>
<dbReference type="RefSeq" id="WP_380583947.1">
    <property type="nucleotide sequence ID" value="NZ_JBHSQJ010000064.1"/>
</dbReference>
<accession>A0ABW1G1X7</accession>
<organism evidence="8 9">
    <name type="scientific">Streptacidiphilus monticola</name>
    <dbReference type="NCBI Taxonomy" id="2161674"/>
    <lineage>
        <taxon>Bacteria</taxon>
        <taxon>Bacillati</taxon>
        <taxon>Actinomycetota</taxon>
        <taxon>Actinomycetes</taxon>
        <taxon>Kitasatosporales</taxon>
        <taxon>Streptomycetaceae</taxon>
        <taxon>Streptacidiphilus</taxon>
    </lineage>
</organism>
<keyword evidence="9" id="KW-1185">Reference proteome</keyword>
<dbReference type="InterPro" id="IPR005158">
    <property type="entry name" value="BTAD"/>
</dbReference>
<dbReference type="PANTHER" id="PTHR35807">
    <property type="entry name" value="TRANSCRIPTIONAL REGULATOR REDD-RELATED"/>
    <property type="match status" value="1"/>
</dbReference>
<dbReference type="Proteomes" id="UP001596174">
    <property type="component" value="Unassembled WGS sequence"/>
</dbReference>
<dbReference type="InterPro" id="IPR051677">
    <property type="entry name" value="AfsR-DnrI-RedD_regulator"/>
</dbReference>
<keyword evidence="4 6" id="KW-0238">DNA-binding</keyword>
<evidence type="ECO:0000256" key="1">
    <source>
        <dbReference type="ARBA" id="ARBA00005820"/>
    </source>
</evidence>
<dbReference type="CDD" id="cd15831">
    <property type="entry name" value="BTAD"/>
    <property type="match status" value="1"/>
</dbReference>
<dbReference type="SUPFAM" id="SSF48452">
    <property type="entry name" value="TPR-like"/>
    <property type="match status" value="1"/>
</dbReference>
<comment type="similarity">
    <text evidence="1">Belongs to the AfsR/DnrI/RedD regulatory family.</text>
</comment>
<comment type="caution">
    <text evidence="8">The sequence shown here is derived from an EMBL/GenBank/DDBJ whole genome shotgun (WGS) entry which is preliminary data.</text>
</comment>
<keyword evidence="5" id="KW-0804">Transcription</keyword>